<dbReference type="AlphaFoldDB" id="A0A5B9PHA8"/>
<keyword evidence="3 5" id="KW-0326">Glycosidase</keyword>
<evidence type="ECO:0000256" key="4">
    <source>
        <dbReference type="ARBA" id="ARBA00023326"/>
    </source>
</evidence>
<feature type="domain" description="GH10" evidence="7">
    <location>
        <begin position="42"/>
        <end position="388"/>
    </location>
</feature>
<keyword evidence="2 5" id="KW-0119">Carbohydrate metabolism</keyword>
<dbReference type="Pfam" id="PF00331">
    <property type="entry name" value="Glyco_hydro_10"/>
    <property type="match status" value="1"/>
</dbReference>
<dbReference type="SMART" id="SM00633">
    <property type="entry name" value="Glyco_10"/>
    <property type="match status" value="1"/>
</dbReference>
<dbReference type="EC" id="3.2.1.8" evidence="5"/>
<feature type="chain" id="PRO_5022889246" description="Beta-xylanase" evidence="6">
    <location>
        <begin position="21"/>
        <end position="395"/>
    </location>
</feature>
<dbReference type="InterPro" id="IPR044846">
    <property type="entry name" value="GH10"/>
</dbReference>
<keyword evidence="9" id="KW-1185">Reference proteome</keyword>
<name>A0A5B9PHA8_9BACT</name>
<comment type="catalytic activity">
    <reaction evidence="5">
        <text>Endohydrolysis of (1-&gt;4)-beta-D-xylosidic linkages in xylans.</text>
        <dbReference type="EC" id="3.2.1.8"/>
    </reaction>
</comment>
<dbReference type="KEGG" id="mff:MFFC18_49220"/>
<keyword evidence="4 5" id="KW-0624">Polysaccharide degradation</keyword>
<dbReference type="PANTHER" id="PTHR31490">
    <property type="entry name" value="GLYCOSYL HYDROLASE"/>
    <property type="match status" value="1"/>
</dbReference>
<evidence type="ECO:0000256" key="5">
    <source>
        <dbReference type="RuleBase" id="RU361174"/>
    </source>
</evidence>
<protein>
    <recommendedName>
        <fullName evidence="5">Beta-xylanase</fullName>
        <ecNumber evidence="5">3.2.1.8</ecNumber>
    </recommendedName>
</protein>
<evidence type="ECO:0000313" key="9">
    <source>
        <dbReference type="Proteomes" id="UP000322214"/>
    </source>
</evidence>
<evidence type="ECO:0000256" key="1">
    <source>
        <dbReference type="ARBA" id="ARBA00022801"/>
    </source>
</evidence>
<comment type="similarity">
    <text evidence="5">Belongs to the glycosyl hydrolase 10 (cellulase F) family.</text>
</comment>
<reference evidence="8 9" key="1">
    <citation type="submission" date="2019-08" db="EMBL/GenBank/DDBJ databases">
        <title>Deep-cultivation of Planctomycetes and their phenomic and genomic characterization uncovers novel biology.</title>
        <authorList>
            <person name="Wiegand S."/>
            <person name="Jogler M."/>
            <person name="Boedeker C."/>
            <person name="Pinto D."/>
            <person name="Vollmers J."/>
            <person name="Rivas-Marin E."/>
            <person name="Kohn T."/>
            <person name="Peeters S.H."/>
            <person name="Heuer A."/>
            <person name="Rast P."/>
            <person name="Oberbeckmann S."/>
            <person name="Bunk B."/>
            <person name="Jeske O."/>
            <person name="Meyerdierks A."/>
            <person name="Storesund J.E."/>
            <person name="Kallscheuer N."/>
            <person name="Luecker S."/>
            <person name="Lage O.M."/>
            <person name="Pohl T."/>
            <person name="Merkel B.J."/>
            <person name="Hornburger P."/>
            <person name="Mueller R.-W."/>
            <person name="Bruemmer F."/>
            <person name="Labrenz M."/>
            <person name="Spormann A.M."/>
            <person name="Op den Camp H."/>
            <person name="Overmann J."/>
            <person name="Amann R."/>
            <person name="Jetten M.S.M."/>
            <person name="Mascher T."/>
            <person name="Medema M.H."/>
            <person name="Devos D.P."/>
            <person name="Kaster A.-K."/>
            <person name="Ovreas L."/>
            <person name="Rohde M."/>
            <person name="Galperin M.Y."/>
            <person name="Jogler C."/>
        </authorList>
    </citation>
    <scope>NUCLEOTIDE SEQUENCE [LARGE SCALE GENOMIC DNA]</scope>
    <source>
        <strain evidence="8 9">FC18</strain>
    </source>
</reference>
<dbReference type="OrthoDB" id="2513075at2"/>
<evidence type="ECO:0000256" key="3">
    <source>
        <dbReference type="ARBA" id="ARBA00023295"/>
    </source>
</evidence>
<dbReference type="PRINTS" id="PR00134">
    <property type="entry name" value="GLHYDRLASE10"/>
</dbReference>
<accession>A0A5B9PHA8</accession>
<proteinExistence type="inferred from homology"/>
<dbReference type="InterPro" id="IPR001000">
    <property type="entry name" value="GH10_dom"/>
</dbReference>
<dbReference type="Gene3D" id="3.20.20.80">
    <property type="entry name" value="Glycosidases"/>
    <property type="match status" value="1"/>
</dbReference>
<dbReference type="EMBL" id="CP042912">
    <property type="protein sequence ID" value="QEG24999.1"/>
    <property type="molecule type" value="Genomic_DNA"/>
</dbReference>
<dbReference type="PANTHER" id="PTHR31490:SF90">
    <property type="entry name" value="ENDO-1,4-BETA-XYLANASE A"/>
    <property type="match status" value="1"/>
</dbReference>
<keyword evidence="8" id="KW-0858">Xylan degradation</keyword>
<dbReference type="RefSeq" id="WP_084416847.1">
    <property type="nucleotide sequence ID" value="NZ_CP042912.1"/>
</dbReference>
<keyword evidence="6" id="KW-0732">Signal</keyword>
<dbReference type="InterPro" id="IPR017853">
    <property type="entry name" value="GH"/>
</dbReference>
<dbReference type="SUPFAM" id="SSF51445">
    <property type="entry name" value="(Trans)glycosidases"/>
    <property type="match status" value="1"/>
</dbReference>
<sequence length="395" mass="45247" precursor="true">MSRYAVCFLVVFLLGNWLNSADMFGQESAVTEGKNDGDGTAATAVLSLKEAAGDRFKIGVGVGHAVLQREKDAELIRQQFSILTPENCMKPQGIHPAEDQWNFGNTDRFFNFARTNNLEVVGHCLVWAKDDRTDEWMMTESNGDPLTRETLLKRIEDHITALAERYGDAVTMWDVVNEAIGDSNEGLLRDSIYSRTAGMDFIVTAFKTIREKDPDALLIYNDYNGHKPEKRKKLIELLTKLKEAGAPVDAYGMQGHFELGDDSLDQLRETFDELRKLNIKVVVSELDIDVVKRGKWWSEGGKYREELATFDPYKNGLPKDIEQQQTEQYVKLFELFNEYSDIIERVSFWNVHDGESWLNTFPWNRTNYPLLFDRQRQPKPMLSEVIKTLNAPAKK</sequence>
<dbReference type="GO" id="GO:0045493">
    <property type="term" value="P:xylan catabolic process"/>
    <property type="evidence" value="ECO:0007669"/>
    <property type="project" value="UniProtKB-KW"/>
</dbReference>
<feature type="signal peptide" evidence="6">
    <location>
        <begin position="1"/>
        <end position="20"/>
    </location>
</feature>
<evidence type="ECO:0000256" key="6">
    <source>
        <dbReference type="SAM" id="SignalP"/>
    </source>
</evidence>
<dbReference type="PROSITE" id="PS51760">
    <property type="entry name" value="GH10_2"/>
    <property type="match status" value="1"/>
</dbReference>
<dbReference type="Proteomes" id="UP000322214">
    <property type="component" value="Chromosome"/>
</dbReference>
<dbReference type="STRING" id="980251.GCA_001642875_04943"/>
<keyword evidence="1 5" id="KW-0378">Hydrolase</keyword>
<evidence type="ECO:0000259" key="7">
    <source>
        <dbReference type="PROSITE" id="PS51760"/>
    </source>
</evidence>
<dbReference type="GO" id="GO:0031176">
    <property type="term" value="F:endo-1,4-beta-xylanase activity"/>
    <property type="evidence" value="ECO:0007669"/>
    <property type="project" value="UniProtKB-EC"/>
</dbReference>
<evidence type="ECO:0000256" key="2">
    <source>
        <dbReference type="ARBA" id="ARBA00023277"/>
    </source>
</evidence>
<gene>
    <name evidence="8" type="primary">xylI</name>
    <name evidence="8" type="ORF">MFFC18_49220</name>
</gene>
<evidence type="ECO:0000313" key="8">
    <source>
        <dbReference type="EMBL" id="QEG24999.1"/>
    </source>
</evidence>
<organism evidence="8 9">
    <name type="scientific">Mariniblastus fucicola</name>
    <dbReference type="NCBI Taxonomy" id="980251"/>
    <lineage>
        <taxon>Bacteria</taxon>
        <taxon>Pseudomonadati</taxon>
        <taxon>Planctomycetota</taxon>
        <taxon>Planctomycetia</taxon>
        <taxon>Pirellulales</taxon>
        <taxon>Pirellulaceae</taxon>
        <taxon>Mariniblastus</taxon>
    </lineage>
</organism>